<dbReference type="RefSeq" id="WP_146296744.1">
    <property type="nucleotide sequence ID" value="NZ_CP042326.1"/>
</dbReference>
<dbReference type="Gene3D" id="3.90.1570.10">
    <property type="entry name" value="tt1808, chain A"/>
    <property type="match status" value="1"/>
</dbReference>
<dbReference type="CDD" id="cd06260">
    <property type="entry name" value="DUF820-like"/>
    <property type="match status" value="1"/>
</dbReference>
<evidence type="ECO:0000313" key="2">
    <source>
        <dbReference type="EMBL" id="QDZ40904.1"/>
    </source>
</evidence>
<dbReference type="PANTHER" id="PTHR34107">
    <property type="entry name" value="SLL0198 PROTEIN-RELATED"/>
    <property type="match status" value="1"/>
</dbReference>
<dbReference type="AlphaFoldDB" id="A0A5B8NPF6"/>
<dbReference type="SUPFAM" id="SSF52980">
    <property type="entry name" value="Restriction endonuclease-like"/>
    <property type="match status" value="1"/>
</dbReference>
<sequence length="113" mass="13008">MTTYTINLDTITTLDDEQFLKVCQANPDLKFERTSQGKLVIMSPTGGETGKKNAELIAEFCIWNRQQKQGIVFDSSTAFKFPNGAIRSPDVSWIKKERWEKLTQEERDKFSQI</sequence>
<accession>A0A5B8NPF6</accession>
<dbReference type="Proteomes" id="UP000318453">
    <property type="component" value="Chromosome"/>
</dbReference>
<gene>
    <name evidence="2" type="ORF">FRE64_13705</name>
</gene>
<dbReference type="InterPro" id="IPR011335">
    <property type="entry name" value="Restrct_endonuc-II-like"/>
</dbReference>
<evidence type="ECO:0000259" key="1">
    <source>
        <dbReference type="Pfam" id="PF05685"/>
    </source>
</evidence>
<proteinExistence type="predicted"/>
<keyword evidence="3" id="KW-1185">Reference proteome</keyword>
<dbReference type="PANTHER" id="PTHR34107:SF6">
    <property type="entry name" value="SLR0981 PROTEIN"/>
    <property type="match status" value="1"/>
</dbReference>
<feature type="domain" description="Putative restriction endonuclease" evidence="1">
    <location>
        <begin position="17"/>
        <end position="109"/>
    </location>
</feature>
<name>A0A5B8NPF6_9CHRO</name>
<dbReference type="Pfam" id="PF05685">
    <property type="entry name" value="Uma2"/>
    <property type="match status" value="1"/>
</dbReference>
<keyword evidence="2" id="KW-0378">Hydrolase</keyword>
<dbReference type="InterPro" id="IPR012296">
    <property type="entry name" value="Nuclease_put_TT1808"/>
</dbReference>
<organism evidence="2 3">
    <name type="scientific">Euhalothece natronophila Z-M001</name>
    <dbReference type="NCBI Taxonomy" id="522448"/>
    <lineage>
        <taxon>Bacteria</taxon>
        <taxon>Bacillati</taxon>
        <taxon>Cyanobacteriota</taxon>
        <taxon>Cyanophyceae</taxon>
        <taxon>Oscillatoriophycideae</taxon>
        <taxon>Chroococcales</taxon>
        <taxon>Halothecacae</taxon>
        <taxon>Halothece cluster</taxon>
        <taxon>Euhalothece</taxon>
    </lineage>
</organism>
<dbReference type="GO" id="GO:0004519">
    <property type="term" value="F:endonuclease activity"/>
    <property type="evidence" value="ECO:0007669"/>
    <property type="project" value="UniProtKB-KW"/>
</dbReference>
<dbReference type="KEGG" id="enn:FRE64_13705"/>
<dbReference type="EMBL" id="CP042326">
    <property type="protein sequence ID" value="QDZ40904.1"/>
    <property type="molecule type" value="Genomic_DNA"/>
</dbReference>
<reference evidence="2" key="1">
    <citation type="submission" date="2019-08" db="EMBL/GenBank/DDBJ databases">
        <title>Carotenoids and Carotenoid Binding Proteins in the Halophilic Cyanobacterium Euhalothece sp. ZM00.</title>
        <authorList>
            <person name="Cho S.M."/>
            <person name="Song J.Y."/>
            <person name="Park Y.-I."/>
        </authorList>
    </citation>
    <scope>NUCLEOTIDE SEQUENCE [LARGE SCALE GENOMIC DNA]</scope>
    <source>
        <strain evidence="2">Z-M001</strain>
    </source>
</reference>
<dbReference type="InterPro" id="IPR008538">
    <property type="entry name" value="Uma2"/>
</dbReference>
<evidence type="ECO:0000313" key="3">
    <source>
        <dbReference type="Proteomes" id="UP000318453"/>
    </source>
</evidence>
<protein>
    <submittedName>
        <fullName evidence="2">Uma2 family endonuclease</fullName>
    </submittedName>
</protein>
<dbReference type="OrthoDB" id="9799703at2"/>
<keyword evidence="2" id="KW-0255">Endonuclease</keyword>
<keyword evidence="2" id="KW-0540">Nuclease</keyword>